<proteinExistence type="inferred from homology"/>
<keyword evidence="2" id="KW-0479">Metal-binding</keyword>
<feature type="domain" description="Uracil-DNA glycosylase-like" evidence="11">
    <location>
        <begin position="100"/>
        <end position="276"/>
    </location>
</feature>
<evidence type="ECO:0000256" key="2">
    <source>
        <dbReference type="ARBA" id="ARBA00022723"/>
    </source>
</evidence>
<dbReference type="SMART" id="SM00987">
    <property type="entry name" value="UreE_C"/>
    <property type="match status" value="1"/>
</dbReference>
<gene>
    <name evidence="12" type="ORF">FHR75_001035</name>
</gene>
<sequence>MNSSTTSPTPSPAEHPATGRSFPSPVPPGSGWPGDPSGPDTPVAHDPAQVRVLAATDLAELSARAGVCRACPRLVTWREDVARTKRRAYREEPYWGRPVPSLGVGDPRVLVVGLAPAAHGGNRTGRMFTGDRSGDWIIAALHRAGLATQATSVHAADGLALRRTRIVAPVRCAPPDNRPTTGERDTCAAWLDAELALVADGLRVVLALGGFAWGVALGAARRADWSVPRPQPRFGHGAEAVLEGPAGPVRLLGSYHVSQQNTSTGRLTVAMLDDVVGRAARLAGEAPPGAG</sequence>
<dbReference type="PANTHER" id="PTHR33693">
    <property type="entry name" value="TYPE-5 URACIL-DNA GLYCOSYLASE"/>
    <property type="match status" value="1"/>
</dbReference>
<dbReference type="InterPro" id="IPR051536">
    <property type="entry name" value="UDG_Type-4/5"/>
</dbReference>
<evidence type="ECO:0000256" key="1">
    <source>
        <dbReference type="ARBA" id="ARBA00022485"/>
    </source>
</evidence>
<dbReference type="Proteomes" id="UP000533269">
    <property type="component" value="Unassembled WGS sequence"/>
</dbReference>
<dbReference type="InterPro" id="IPR005122">
    <property type="entry name" value="Uracil-DNA_glycosylase-like"/>
</dbReference>
<evidence type="ECO:0000313" key="12">
    <source>
        <dbReference type="EMBL" id="MBB2900247.1"/>
    </source>
</evidence>
<dbReference type="Gene3D" id="3.40.470.10">
    <property type="entry name" value="Uracil-DNA glycosylase-like domain"/>
    <property type="match status" value="1"/>
</dbReference>
<dbReference type="InterPro" id="IPR044147">
    <property type="entry name" value="UdgB-like"/>
</dbReference>
<name>A0A7W4TJU3_KINRA</name>
<keyword evidence="4" id="KW-0378">Hydrolase</keyword>
<evidence type="ECO:0000256" key="4">
    <source>
        <dbReference type="ARBA" id="ARBA00022801"/>
    </source>
</evidence>
<protein>
    <recommendedName>
        <fullName evidence="9">Type-5 uracil-DNA glycosylase</fullName>
    </recommendedName>
</protein>
<dbReference type="GO" id="GO:0033958">
    <property type="term" value="F:DNA-deoxyinosine glycosylase activity"/>
    <property type="evidence" value="ECO:0007669"/>
    <property type="project" value="InterPro"/>
</dbReference>
<dbReference type="SUPFAM" id="SSF52141">
    <property type="entry name" value="Uracil-DNA glycosylase-like"/>
    <property type="match status" value="1"/>
</dbReference>
<dbReference type="GO" id="GO:0046872">
    <property type="term" value="F:metal ion binding"/>
    <property type="evidence" value="ECO:0007669"/>
    <property type="project" value="UniProtKB-KW"/>
</dbReference>
<feature type="region of interest" description="Disordered" evidence="10">
    <location>
        <begin position="1"/>
        <end position="45"/>
    </location>
</feature>
<dbReference type="GO" id="GO:0004844">
    <property type="term" value="F:uracil DNA N-glycosylase activity"/>
    <property type="evidence" value="ECO:0007669"/>
    <property type="project" value="InterPro"/>
</dbReference>
<evidence type="ECO:0000259" key="11">
    <source>
        <dbReference type="SMART" id="SM00986"/>
    </source>
</evidence>
<keyword evidence="7" id="KW-0234">DNA repair</keyword>
<evidence type="ECO:0000256" key="9">
    <source>
        <dbReference type="ARBA" id="ARBA00023887"/>
    </source>
</evidence>
<reference evidence="12 13" key="1">
    <citation type="submission" date="2020-08" db="EMBL/GenBank/DDBJ databases">
        <title>The Agave Microbiome: Exploring the role of microbial communities in plant adaptations to desert environments.</title>
        <authorList>
            <person name="Partida-Martinez L.P."/>
        </authorList>
    </citation>
    <scope>NUCLEOTIDE SEQUENCE [LARGE SCALE GENOMIC DNA]</scope>
    <source>
        <strain evidence="12 13">AS2.23</strain>
    </source>
</reference>
<dbReference type="Pfam" id="PF03167">
    <property type="entry name" value="UDG"/>
    <property type="match status" value="1"/>
</dbReference>
<dbReference type="AlphaFoldDB" id="A0A7W4TJU3"/>
<feature type="compositionally biased region" description="Low complexity" evidence="10">
    <location>
        <begin position="33"/>
        <end position="42"/>
    </location>
</feature>
<dbReference type="PANTHER" id="PTHR33693:SF3">
    <property type="entry name" value="TYPE-5 URACIL-DNA GLYCOSYLASE"/>
    <property type="match status" value="1"/>
</dbReference>
<dbReference type="RefSeq" id="WP_183390575.1">
    <property type="nucleotide sequence ID" value="NZ_JACHVY010000001.1"/>
</dbReference>
<evidence type="ECO:0000256" key="8">
    <source>
        <dbReference type="ARBA" id="ARBA00023779"/>
    </source>
</evidence>
<evidence type="ECO:0000256" key="3">
    <source>
        <dbReference type="ARBA" id="ARBA00022763"/>
    </source>
</evidence>
<accession>A0A7W4TJU3</accession>
<keyword evidence="6" id="KW-0411">Iron-sulfur</keyword>
<keyword evidence="5" id="KW-0408">Iron</keyword>
<dbReference type="CDD" id="cd10031">
    <property type="entry name" value="UDG-F5_TTUDGB_like"/>
    <property type="match status" value="1"/>
</dbReference>
<comment type="similarity">
    <text evidence="8">Belongs to the uracil-DNA glycosylase (UDG) superfamily. Type 5 (UDGb) family.</text>
</comment>
<dbReference type="SMART" id="SM00986">
    <property type="entry name" value="UDG"/>
    <property type="match status" value="1"/>
</dbReference>
<keyword evidence="1" id="KW-0004">4Fe-4S</keyword>
<dbReference type="GO" id="GO:0051539">
    <property type="term" value="F:4 iron, 4 sulfur cluster binding"/>
    <property type="evidence" value="ECO:0007669"/>
    <property type="project" value="UniProtKB-KW"/>
</dbReference>
<evidence type="ECO:0000256" key="6">
    <source>
        <dbReference type="ARBA" id="ARBA00023014"/>
    </source>
</evidence>
<evidence type="ECO:0000256" key="10">
    <source>
        <dbReference type="SAM" id="MobiDB-lite"/>
    </source>
</evidence>
<reference evidence="12 13" key="2">
    <citation type="submission" date="2020-08" db="EMBL/GenBank/DDBJ databases">
        <authorList>
            <person name="Partida-Martinez L."/>
            <person name="Huntemann M."/>
            <person name="Clum A."/>
            <person name="Wang J."/>
            <person name="Palaniappan K."/>
            <person name="Ritter S."/>
            <person name="Chen I.-M."/>
            <person name="Stamatis D."/>
            <person name="Reddy T."/>
            <person name="O'Malley R."/>
            <person name="Daum C."/>
            <person name="Shapiro N."/>
            <person name="Ivanova N."/>
            <person name="Kyrpides N."/>
            <person name="Woyke T."/>
        </authorList>
    </citation>
    <scope>NUCLEOTIDE SEQUENCE [LARGE SCALE GENOMIC DNA]</scope>
    <source>
        <strain evidence="12 13">AS2.23</strain>
    </source>
</reference>
<evidence type="ECO:0000313" key="13">
    <source>
        <dbReference type="Proteomes" id="UP000533269"/>
    </source>
</evidence>
<evidence type="ECO:0000256" key="7">
    <source>
        <dbReference type="ARBA" id="ARBA00023204"/>
    </source>
</evidence>
<dbReference type="InterPro" id="IPR036895">
    <property type="entry name" value="Uracil-DNA_glycosylase-like_sf"/>
</dbReference>
<dbReference type="EMBL" id="JACHVY010000001">
    <property type="protein sequence ID" value="MBB2900247.1"/>
    <property type="molecule type" value="Genomic_DNA"/>
</dbReference>
<organism evidence="12 13">
    <name type="scientific">Kineococcus radiotolerans</name>
    <dbReference type="NCBI Taxonomy" id="131568"/>
    <lineage>
        <taxon>Bacteria</taxon>
        <taxon>Bacillati</taxon>
        <taxon>Actinomycetota</taxon>
        <taxon>Actinomycetes</taxon>
        <taxon>Kineosporiales</taxon>
        <taxon>Kineosporiaceae</taxon>
        <taxon>Kineococcus</taxon>
    </lineage>
</organism>
<comment type="caution">
    <text evidence="12">The sequence shown here is derived from an EMBL/GenBank/DDBJ whole genome shotgun (WGS) entry which is preliminary data.</text>
</comment>
<evidence type="ECO:0000256" key="5">
    <source>
        <dbReference type="ARBA" id="ARBA00023004"/>
    </source>
</evidence>
<dbReference type="GO" id="GO:0006284">
    <property type="term" value="P:base-excision repair"/>
    <property type="evidence" value="ECO:0007669"/>
    <property type="project" value="InterPro"/>
</dbReference>
<keyword evidence="3" id="KW-0227">DNA damage</keyword>